<evidence type="ECO:0000256" key="3">
    <source>
        <dbReference type="ARBA" id="ARBA00022692"/>
    </source>
</evidence>
<keyword evidence="4 6" id="KW-1133">Transmembrane helix</keyword>
<dbReference type="PROSITE" id="PS50850">
    <property type="entry name" value="MFS"/>
    <property type="match status" value="1"/>
</dbReference>
<comment type="subcellular location">
    <subcellularLocation>
        <location evidence="1">Cell membrane</location>
        <topology evidence="1">Multi-pass membrane protein</topology>
    </subcellularLocation>
</comment>
<sequence>MNSKSYSRANHCYGFLFAGGIFLTTTQRVSGKTYGGIFSVALLSFIGILTETATNVTYPELSRVFNISLDTTQWITAGYLLMVTIIMGTTSFLLKRVPIKRLQFVAVAAFIIGDIICATSMNFPVLLFGRFIQAAATGLSTPMMFQLIFTQIPRHKLGSMTGVAAMIISFAPALGPTYGGIVATNMSWRMIFWLILPLALISLLLGQWLITNIPLTESKPFSTASFVLLALSMTVWIYSLSVIGKSGFGLRFWSCLIISLILFACFVKVNVSGTTELVDLSIFHHLPVALNGWNYFNQQFVNIGISLVIPVYAQYTLHASAFISGLILLPGAICGAIISPFAGHLADRYGFRFPVMLGNTLFVIGGLSFWVLQKHLTPWLMMVLFIILRSGFNFAFSNTISNATVNVSAENAADVSSVFNMIQQFAGATGVVFLASLMAIFQNHGTGSMATRTYAGGRLDFIMTVVLTIMTLVISMANYHYQAKNKQ</sequence>
<feature type="transmembrane region" description="Helical" evidence="6">
    <location>
        <begin position="378"/>
        <end position="396"/>
    </location>
</feature>
<feature type="transmembrane region" description="Helical" evidence="6">
    <location>
        <begin position="101"/>
        <end position="121"/>
    </location>
</feature>
<dbReference type="PRINTS" id="PR01036">
    <property type="entry name" value="TCRTETB"/>
</dbReference>
<dbReference type="Proteomes" id="UP000785625">
    <property type="component" value="Unassembled WGS sequence"/>
</dbReference>
<evidence type="ECO:0000313" key="9">
    <source>
        <dbReference type="Proteomes" id="UP000785625"/>
    </source>
</evidence>
<dbReference type="Gene3D" id="1.20.1720.10">
    <property type="entry name" value="Multidrug resistance protein D"/>
    <property type="match status" value="1"/>
</dbReference>
<dbReference type="InterPro" id="IPR036259">
    <property type="entry name" value="MFS_trans_sf"/>
</dbReference>
<dbReference type="Gene3D" id="1.20.1250.20">
    <property type="entry name" value="MFS general substrate transporter like domains"/>
    <property type="match status" value="1"/>
</dbReference>
<feature type="transmembrane region" description="Helical" evidence="6">
    <location>
        <begin position="417"/>
        <end position="441"/>
    </location>
</feature>
<keyword evidence="2" id="KW-0813">Transport</keyword>
<evidence type="ECO:0000256" key="1">
    <source>
        <dbReference type="ARBA" id="ARBA00004651"/>
    </source>
</evidence>
<feature type="transmembrane region" description="Helical" evidence="6">
    <location>
        <begin position="34"/>
        <end position="54"/>
    </location>
</feature>
<proteinExistence type="predicted"/>
<dbReference type="EMBL" id="JACJKU010000030">
    <property type="protein sequence ID" value="MBM6940685.1"/>
    <property type="molecule type" value="Genomic_DNA"/>
</dbReference>
<organism evidence="8 9">
    <name type="scientific">Limosilactobacillus coleohominis</name>
    <dbReference type="NCBI Taxonomy" id="181675"/>
    <lineage>
        <taxon>Bacteria</taxon>
        <taxon>Bacillati</taxon>
        <taxon>Bacillota</taxon>
        <taxon>Bacilli</taxon>
        <taxon>Lactobacillales</taxon>
        <taxon>Lactobacillaceae</taxon>
        <taxon>Limosilactobacillus</taxon>
    </lineage>
</organism>
<reference evidence="8 9" key="1">
    <citation type="journal article" date="2021" name="Sci. Rep.">
        <title>The distribution of antibiotic resistance genes in chicken gut microbiota commensals.</title>
        <authorList>
            <person name="Juricova H."/>
            <person name="Matiasovicova J."/>
            <person name="Kubasova T."/>
            <person name="Cejkova D."/>
            <person name="Rychlik I."/>
        </authorList>
    </citation>
    <scope>NUCLEOTIDE SEQUENCE [LARGE SCALE GENOMIC DNA]</scope>
    <source>
        <strain evidence="8 9">An574</strain>
    </source>
</reference>
<dbReference type="PANTHER" id="PTHR42718:SF9">
    <property type="entry name" value="MAJOR FACILITATOR SUPERFAMILY MULTIDRUG TRANSPORTER MFSC"/>
    <property type="match status" value="1"/>
</dbReference>
<evidence type="ECO:0000259" key="7">
    <source>
        <dbReference type="PROSITE" id="PS50850"/>
    </source>
</evidence>
<evidence type="ECO:0000256" key="6">
    <source>
        <dbReference type="SAM" id="Phobius"/>
    </source>
</evidence>
<keyword evidence="9" id="KW-1185">Reference proteome</keyword>
<accession>A0ABS2GZN1</accession>
<dbReference type="Pfam" id="PF07690">
    <property type="entry name" value="MFS_1"/>
    <property type="match status" value="1"/>
</dbReference>
<feature type="domain" description="Major facilitator superfamily (MFS) profile" evidence="7">
    <location>
        <begin position="36"/>
        <end position="483"/>
    </location>
</feature>
<feature type="transmembrane region" description="Helical" evidence="6">
    <location>
        <begin position="353"/>
        <end position="372"/>
    </location>
</feature>
<protein>
    <submittedName>
        <fullName evidence="8">MFS transporter</fullName>
    </submittedName>
</protein>
<feature type="transmembrane region" description="Helical" evidence="6">
    <location>
        <begin position="461"/>
        <end position="481"/>
    </location>
</feature>
<feature type="transmembrane region" description="Helical" evidence="6">
    <location>
        <begin position="250"/>
        <end position="271"/>
    </location>
</feature>
<feature type="transmembrane region" description="Helical" evidence="6">
    <location>
        <begin position="74"/>
        <end position="94"/>
    </location>
</feature>
<dbReference type="InterPro" id="IPR020846">
    <property type="entry name" value="MFS_dom"/>
</dbReference>
<dbReference type="PANTHER" id="PTHR42718">
    <property type="entry name" value="MAJOR FACILITATOR SUPERFAMILY MULTIDRUG TRANSPORTER MFSC"/>
    <property type="match status" value="1"/>
</dbReference>
<evidence type="ECO:0000313" key="8">
    <source>
        <dbReference type="EMBL" id="MBM6940685.1"/>
    </source>
</evidence>
<dbReference type="InterPro" id="IPR011701">
    <property type="entry name" value="MFS"/>
</dbReference>
<keyword evidence="5 6" id="KW-0472">Membrane</keyword>
<feature type="transmembrane region" description="Helical" evidence="6">
    <location>
        <begin position="157"/>
        <end position="178"/>
    </location>
</feature>
<evidence type="ECO:0000256" key="5">
    <source>
        <dbReference type="ARBA" id="ARBA00023136"/>
    </source>
</evidence>
<feature type="transmembrane region" description="Helical" evidence="6">
    <location>
        <begin position="223"/>
        <end position="244"/>
    </location>
</feature>
<comment type="caution">
    <text evidence="8">The sequence shown here is derived from an EMBL/GenBank/DDBJ whole genome shotgun (WGS) entry which is preliminary data.</text>
</comment>
<evidence type="ECO:0000256" key="2">
    <source>
        <dbReference type="ARBA" id="ARBA00022448"/>
    </source>
</evidence>
<gene>
    <name evidence="8" type="ORF">H5975_04165</name>
</gene>
<feature type="transmembrane region" description="Helical" evidence="6">
    <location>
        <begin position="319"/>
        <end position="341"/>
    </location>
</feature>
<feature type="transmembrane region" description="Helical" evidence="6">
    <location>
        <begin position="190"/>
        <end position="211"/>
    </location>
</feature>
<evidence type="ECO:0000256" key="4">
    <source>
        <dbReference type="ARBA" id="ARBA00022989"/>
    </source>
</evidence>
<dbReference type="SUPFAM" id="SSF103473">
    <property type="entry name" value="MFS general substrate transporter"/>
    <property type="match status" value="1"/>
</dbReference>
<name>A0ABS2GZN1_9LACO</name>
<keyword evidence="3 6" id="KW-0812">Transmembrane</keyword>